<dbReference type="PROSITE" id="PS50198">
    <property type="entry name" value="PPIC_PPIASE_2"/>
    <property type="match status" value="1"/>
</dbReference>
<dbReference type="InterPro" id="IPR046357">
    <property type="entry name" value="PPIase_dom_sf"/>
</dbReference>
<dbReference type="AlphaFoldDB" id="A0AAD9LJK3"/>
<evidence type="ECO:0000259" key="16">
    <source>
        <dbReference type="PROSITE" id="PS50198"/>
    </source>
</evidence>
<dbReference type="EMBL" id="JAHBMH010000033">
    <property type="protein sequence ID" value="KAK1937674.1"/>
    <property type="molecule type" value="Genomic_DNA"/>
</dbReference>
<keyword evidence="6" id="KW-1048">Host nucleus</keyword>
<keyword evidence="11 14" id="KW-0413">Isomerase</keyword>
<dbReference type="InterPro" id="IPR051370">
    <property type="entry name" value="PPIase_Pin1"/>
</dbReference>
<feature type="domain" description="PpiC" evidence="16">
    <location>
        <begin position="89"/>
        <end position="204"/>
    </location>
</feature>
<evidence type="ECO:0000256" key="3">
    <source>
        <dbReference type="ARBA" id="ARBA00004192"/>
    </source>
</evidence>
<dbReference type="FunFam" id="3.10.50.40:FF:000010">
    <property type="entry name" value="Peptidyl-prolyl cis-trans isomerase Pin1"/>
    <property type="match status" value="1"/>
</dbReference>
<comment type="subcellular location">
    <subcellularLocation>
        <location evidence="3">Host cytoplasm</location>
    </subcellularLocation>
    <subcellularLocation>
        <location evidence="2">Host nucleus</location>
    </subcellularLocation>
    <subcellularLocation>
        <location evidence="4">Secreted</location>
    </subcellularLocation>
</comment>
<accession>A0AAD9LJK3</accession>
<organism evidence="17 18">
    <name type="scientific">Babesia divergens</name>
    <dbReference type="NCBI Taxonomy" id="32595"/>
    <lineage>
        <taxon>Eukaryota</taxon>
        <taxon>Sar</taxon>
        <taxon>Alveolata</taxon>
        <taxon>Apicomplexa</taxon>
        <taxon>Aconoidasida</taxon>
        <taxon>Piroplasmida</taxon>
        <taxon>Babesiidae</taxon>
        <taxon>Babesia</taxon>
    </lineage>
</organism>
<evidence type="ECO:0000256" key="11">
    <source>
        <dbReference type="ARBA" id="ARBA00023235"/>
    </source>
</evidence>
<comment type="function">
    <text evidence="12">Peptidyl-prolyl cis/trans isomerase (PPIase) that acts as a key virulence factor by promoting host leukocyte transformation. Binds to and isomerizes specific phosphorylated Ser/Thr-Pro (pSer/Thr-Pro) motifs in a subset of proteins, resulting in conformational changes in the proteins. Promotes host leukocyte transformation by binding to phosphorylated host FBXW7, disrupting dimerization and promoting FBXW7 autoubiquitination and subsequent degradation. Degradation of host FBXW7, leads to stabilization of JUN, which promotes cell transformation.</text>
</comment>
<evidence type="ECO:0000256" key="15">
    <source>
        <dbReference type="RuleBase" id="RU363014"/>
    </source>
</evidence>
<keyword evidence="9 14" id="KW-0697">Rotamase</keyword>
<evidence type="ECO:0000256" key="4">
    <source>
        <dbReference type="ARBA" id="ARBA00004613"/>
    </source>
</evidence>
<dbReference type="GO" id="GO:0003755">
    <property type="term" value="F:peptidyl-prolyl cis-trans isomerase activity"/>
    <property type="evidence" value="ECO:0007669"/>
    <property type="project" value="UniProtKB-UniRule"/>
</dbReference>
<evidence type="ECO:0000256" key="1">
    <source>
        <dbReference type="ARBA" id="ARBA00000971"/>
    </source>
</evidence>
<comment type="catalytic activity">
    <reaction evidence="1 15">
        <text>[protein]-peptidylproline (omega=180) = [protein]-peptidylproline (omega=0)</text>
        <dbReference type="Rhea" id="RHEA:16237"/>
        <dbReference type="Rhea" id="RHEA-COMP:10747"/>
        <dbReference type="Rhea" id="RHEA-COMP:10748"/>
        <dbReference type="ChEBI" id="CHEBI:83833"/>
        <dbReference type="ChEBI" id="CHEBI:83834"/>
        <dbReference type="EC" id="5.2.1.8"/>
    </reaction>
</comment>
<sequence>MPFQLTKLSWILQSLRFMSNRRRRILNGTDYLKKKSGYAGRIKAAKQAPCPAFKTLDHTVLLLLQQPGSCICKNIYNTKHAKMEHKNLPSQVRCAHILLKHTGSRNPINRNTNQPVTRSKEEAIAEIKQHLESIKASATPDREFKDLAMRVSECSSARSGGDLGYFGQGQMQKAFSDAAFVLRVGEVSNVVDSDSGIHLIYRIA</sequence>
<evidence type="ECO:0000256" key="9">
    <source>
        <dbReference type="ARBA" id="ARBA00023110"/>
    </source>
</evidence>
<evidence type="ECO:0000256" key="5">
    <source>
        <dbReference type="ARBA" id="ARBA00022525"/>
    </source>
</evidence>
<dbReference type="Pfam" id="PF13616">
    <property type="entry name" value="Rotamase_3"/>
    <property type="match status" value="1"/>
</dbReference>
<dbReference type="SUPFAM" id="SSF54534">
    <property type="entry name" value="FKBP-like"/>
    <property type="match status" value="1"/>
</dbReference>
<dbReference type="GO" id="GO:0005576">
    <property type="term" value="C:extracellular region"/>
    <property type="evidence" value="ECO:0007669"/>
    <property type="project" value="UniProtKB-SubCell"/>
</dbReference>
<dbReference type="PANTHER" id="PTHR10657:SF4">
    <property type="entry name" value="PEPTIDYL-PROLYL CIS-TRANS ISOMERASE-RELATED"/>
    <property type="match status" value="1"/>
</dbReference>
<evidence type="ECO:0000256" key="2">
    <source>
        <dbReference type="ARBA" id="ARBA00004147"/>
    </source>
</evidence>
<proteinExistence type="predicted"/>
<dbReference type="GO" id="GO:0030430">
    <property type="term" value="C:host cell cytoplasm"/>
    <property type="evidence" value="ECO:0007669"/>
    <property type="project" value="UniProtKB-SubCell"/>
</dbReference>
<reference evidence="17" key="2">
    <citation type="submission" date="2021-05" db="EMBL/GenBank/DDBJ databases">
        <authorList>
            <person name="Pain A."/>
        </authorList>
    </citation>
    <scope>NUCLEOTIDE SEQUENCE</scope>
    <source>
        <strain evidence="17">1802A</strain>
    </source>
</reference>
<evidence type="ECO:0000256" key="10">
    <source>
        <dbReference type="ARBA" id="ARBA00023200"/>
    </source>
</evidence>
<dbReference type="GO" id="GO:0042025">
    <property type="term" value="C:host cell nucleus"/>
    <property type="evidence" value="ECO:0007669"/>
    <property type="project" value="UniProtKB-SubCell"/>
</dbReference>
<evidence type="ECO:0000256" key="8">
    <source>
        <dbReference type="ARBA" id="ARBA00023026"/>
    </source>
</evidence>
<gene>
    <name evidence="17" type="ORF">X943_003806</name>
</gene>
<evidence type="ECO:0000313" key="17">
    <source>
        <dbReference type="EMBL" id="KAK1937674.1"/>
    </source>
</evidence>
<dbReference type="InterPro" id="IPR000297">
    <property type="entry name" value="PPIase_PpiC"/>
</dbReference>
<keyword evidence="10" id="KW-1035">Host cytoplasm</keyword>
<keyword evidence="18" id="KW-1185">Reference proteome</keyword>
<keyword evidence="8" id="KW-0843">Virulence</keyword>
<evidence type="ECO:0000256" key="6">
    <source>
        <dbReference type="ARBA" id="ARBA00022562"/>
    </source>
</evidence>
<keyword evidence="7" id="KW-0732">Signal</keyword>
<dbReference type="Gene3D" id="3.10.50.40">
    <property type="match status" value="1"/>
</dbReference>
<reference evidence="17" key="1">
    <citation type="journal article" date="2014" name="Nucleic Acids Res.">
        <title>The evolutionary dynamics of variant antigen genes in Babesia reveal a history of genomic innovation underlying host-parasite interaction.</title>
        <authorList>
            <person name="Jackson A.P."/>
            <person name="Otto T.D."/>
            <person name="Darby A."/>
            <person name="Ramaprasad A."/>
            <person name="Xia D."/>
            <person name="Echaide I.E."/>
            <person name="Farber M."/>
            <person name="Gahlot S."/>
            <person name="Gamble J."/>
            <person name="Gupta D."/>
            <person name="Gupta Y."/>
            <person name="Jackson L."/>
            <person name="Malandrin L."/>
            <person name="Malas T.B."/>
            <person name="Moussa E."/>
            <person name="Nair M."/>
            <person name="Reid A.J."/>
            <person name="Sanders M."/>
            <person name="Sharma J."/>
            <person name="Tracey A."/>
            <person name="Quail M.A."/>
            <person name="Weir W."/>
            <person name="Wastling J.M."/>
            <person name="Hall N."/>
            <person name="Willadsen P."/>
            <person name="Lingelbach K."/>
            <person name="Shiels B."/>
            <person name="Tait A."/>
            <person name="Berriman M."/>
            <person name="Allred D.R."/>
            <person name="Pain A."/>
        </authorList>
    </citation>
    <scope>NUCLEOTIDE SEQUENCE</scope>
    <source>
        <strain evidence="17">1802A</strain>
    </source>
</reference>
<dbReference type="GO" id="GO:0005829">
    <property type="term" value="C:cytosol"/>
    <property type="evidence" value="ECO:0007669"/>
    <property type="project" value="TreeGrafter"/>
</dbReference>
<dbReference type="Proteomes" id="UP001195914">
    <property type="component" value="Unassembled WGS sequence"/>
</dbReference>
<comment type="caution">
    <text evidence="17">The sequence shown here is derived from an EMBL/GenBank/DDBJ whole genome shotgun (WGS) entry which is preliminary data.</text>
</comment>
<evidence type="ECO:0000256" key="13">
    <source>
        <dbReference type="ARBA" id="ARBA00066165"/>
    </source>
</evidence>
<dbReference type="EC" id="5.2.1.8" evidence="15"/>
<evidence type="ECO:0000256" key="7">
    <source>
        <dbReference type="ARBA" id="ARBA00022729"/>
    </source>
</evidence>
<dbReference type="GO" id="GO:0005634">
    <property type="term" value="C:nucleus"/>
    <property type="evidence" value="ECO:0007669"/>
    <property type="project" value="TreeGrafter"/>
</dbReference>
<name>A0AAD9LJK3_BABDI</name>
<protein>
    <recommendedName>
        <fullName evidence="15">Peptidyl-prolyl cis-trans isomerase</fullName>
        <ecNumber evidence="15">5.2.1.8</ecNumber>
    </recommendedName>
</protein>
<comment type="subunit">
    <text evidence="13">Interacts with host FBXW7; leading to FBXW7 autoubiquitination and subsequent degradation.</text>
</comment>
<evidence type="ECO:0000256" key="12">
    <source>
        <dbReference type="ARBA" id="ARBA00054022"/>
    </source>
</evidence>
<dbReference type="PANTHER" id="PTHR10657">
    <property type="entry name" value="PEPTIDYL-PROLYL CIS-TRANS ISOMERASE"/>
    <property type="match status" value="1"/>
</dbReference>
<keyword evidence="5" id="KW-0964">Secreted</keyword>
<evidence type="ECO:0000313" key="18">
    <source>
        <dbReference type="Proteomes" id="UP001195914"/>
    </source>
</evidence>
<evidence type="ECO:0000256" key="14">
    <source>
        <dbReference type="PROSITE-ProRule" id="PRU00278"/>
    </source>
</evidence>